<evidence type="ECO:0000313" key="6">
    <source>
        <dbReference type="Proteomes" id="UP000187406"/>
    </source>
</evidence>
<evidence type="ECO:0000256" key="2">
    <source>
        <dbReference type="ARBA" id="ARBA00022737"/>
    </source>
</evidence>
<dbReference type="Proteomes" id="UP000187406">
    <property type="component" value="Unassembled WGS sequence"/>
</dbReference>
<dbReference type="InterPro" id="IPR032675">
    <property type="entry name" value="LRR_dom_sf"/>
</dbReference>
<dbReference type="SMART" id="SM00365">
    <property type="entry name" value="LRR_SD22"/>
    <property type="match status" value="5"/>
</dbReference>
<dbReference type="Gene3D" id="3.80.10.10">
    <property type="entry name" value="Ribonuclease Inhibitor"/>
    <property type="match status" value="2"/>
</dbReference>
<dbReference type="OrthoDB" id="1517790at2759"/>
<sequence length="457" mass="51280">MVRLTAEQVLMEKRTGDPNFITALSLTHRALSEVSFLSEFKNIERLDLGFNNLASLDGLKSCINLKWLSVVQNKLTSLKGIEGLSELTVLNAGKNKLRSMDEVKSLVSIRALILNDNEIGSICKLDQLKDLNTIVLSRNPICELGEALIKVKSITKLSLTNCQIQSIGSSFKSLTELKELRLAHNEIQTLPAELAYNKKLQNLDLGNNLITTRSDLKVLGSLVNLKNLNLLGNPVAQNDKLANKVKKLLPNLHIFNTRLVDKKTKREKCDRVDDAVNKLEVYEEERVDQTGEKDCKHHMIGQIKDGHFSDHDVQIELKKKRKKTNAEILEKQTVVHEEGDARVEKRTKKKILEEEGKLDVIKRPEKIKPKEEQSELDFIDDREISFVELFAVDAAENPVNDGEMKTVDKAVQHSNSGGGSVTYNSKRKKTKKQGMDCELHLPPAVEIGLGGPSAWDD</sequence>
<keyword evidence="1" id="KW-0433">Leucine-rich repeat</keyword>
<evidence type="ECO:0000256" key="4">
    <source>
        <dbReference type="SAM" id="MobiDB-lite"/>
    </source>
</evidence>
<feature type="region of interest" description="Disordered" evidence="4">
    <location>
        <begin position="411"/>
        <end position="437"/>
    </location>
</feature>
<organism evidence="5 6">
    <name type="scientific">Cephalotus follicularis</name>
    <name type="common">Albany pitcher plant</name>
    <dbReference type="NCBI Taxonomy" id="3775"/>
    <lineage>
        <taxon>Eukaryota</taxon>
        <taxon>Viridiplantae</taxon>
        <taxon>Streptophyta</taxon>
        <taxon>Embryophyta</taxon>
        <taxon>Tracheophyta</taxon>
        <taxon>Spermatophyta</taxon>
        <taxon>Magnoliopsida</taxon>
        <taxon>eudicotyledons</taxon>
        <taxon>Gunneridae</taxon>
        <taxon>Pentapetalae</taxon>
        <taxon>rosids</taxon>
        <taxon>fabids</taxon>
        <taxon>Oxalidales</taxon>
        <taxon>Cephalotaceae</taxon>
        <taxon>Cephalotus</taxon>
    </lineage>
</organism>
<dbReference type="STRING" id="3775.A0A1Q3BNZ8"/>
<feature type="coiled-coil region" evidence="3">
    <location>
        <begin position="265"/>
        <end position="292"/>
    </location>
</feature>
<accession>A0A1Q3BNZ8</accession>
<dbReference type="Pfam" id="PF13855">
    <property type="entry name" value="LRR_8"/>
    <property type="match status" value="1"/>
</dbReference>
<dbReference type="InParanoid" id="A0A1Q3BNZ8"/>
<comment type="caution">
    <text evidence="5">The sequence shown here is derived from an EMBL/GenBank/DDBJ whole genome shotgun (WGS) entry which is preliminary data.</text>
</comment>
<keyword evidence="6" id="KW-1185">Reference proteome</keyword>
<dbReference type="InterPro" id="IPR050836">
    <property type="entry name" value="SDS22/Internalin_LRR"/>
</dbReference>
<name>A0A1Q3BNZ8_CEPFO</name>
<dbReference type="InterPro" id="IPR003591">
    <property type="entry name" value="Leu-rich_rpt_typical-subtyp"/>
</dbReference>
<proteinExistence type="predicted"/>
<dbReference type="PROSITE" id="PS51450">
    <property type="entry name" value="LRR"/>
    <property type="match status" value="4"/>
</dbReference>
<dbReference type="PANTHER" id="PTHR46652:SF7">
    <property type="entry name" value="LEUCINE-RICH REPEAT AND IQ DOMAIN-CONTAINING PROTEIN 1"/>
    <property type="match status" value="1"/>
</dbReference>
<reference evidence="6" key="1">
    <citation type="submission" date="2016-04" db="EMBL/GenBank/DDBJ databases">
        <title>Cephalotus genome sequencing.</title>
        <authorList>
            <person name="Fukushima K."/>
            <person name="Hasebe M."/>
            <person name="Fang X."/>
        </authorList>
    </citation>
    <scope>NUCLEOTIDE SEQUENCE [LARGE SCALE GENOMIC DNA]</scope>
    <source>
        <strain evidence="6">cv. St1</strain>
    </source>
</reference>
<dbReference type="SUPFAM" id="SSF52058">
    <property type="entry name" value="L domain-like"/>
    <property type="match status" value="1"/>
</dbReference>
<gene>
    <name evidence="5" type="ORF">CFOL_v3_13196</name>
</gene>
<dbReference type="InterPro" id="IPR001611">
    <property type="entry name" value="Leu-rich_rpt"/>
</dbReference>
<dbReference type="FunCoup" id="A0A1Q3BNZ8">
    <property type="interactions" value="549"/>
</dbReference>
<keyword evidence="2" id="KW-0677">Repeat</keyword>
<dbReference type="PANTHER" id="PTHR46652">
    <property type="entry name" value="LEUCINE-RICH REPEAT AND IQ DOMAIN-CONTAINING PROTEIN 1-RELATED"/>
    <property type="match status" value="1"/>
</dbReference>
<dbReference type="AlphaFoldDB" id="A0A1Q3BNZ8"/>
<dbReference type="SMART" id="SM00369">
    <property type="entry name" value="LRR_TYP"/>
    <property type="match status" value="2"/>
</dbReference>
<dbReference type="EMBL" id="BDDD01000744">
    <property type="protein sequence ID" value="GAV69695.1"/>
    <property type="molecule type" value="Genomic_DNA"/>
</dbReference>
<evidence type="ECO:0000313" key="5">
    <source>
        <dbReference type="EMBL" id="GAV69695.1"/>
    </source>
</evidence>
<evidence type="ECO:0000256" key="1">
    <source>
        <dbReference type="ARBA" id="ARBA00022614"/>
    </source>
</evidence>
<evidence type="ECO:0000256" key="3">
    <source>
        <dbReference type="SAM" id="Coils"/>
    </source>
</evidence>
<protein>
    <submittedName>
        <fullName evidence="5">LRR_8 domain-containing protein</fullName>
    </submittedName>
</protein>
<keyword evidence="3" id="KW-0175">Coiled coil</keyword>